<reference evidence="11 12" key="1">
    <citation type="submission" date="2021-03" db="EMBL/GenBank/DDBJ databases">
        <title>Sneathiella sp. CAU 1612 isolated from Kang Won-do.</title>
        <authorList>
            <person name="Kim W."/>
        </authorList>
    </citation>
    <scope>NUCLEOTIDE SEQUENCE [LARGE SCALE GENOMIC DNA]</scope>
    <source>
        <strain evidence="11 12">CAU 1612</strain>
    </source>
</reference>
<dbReference type="CDD" id="cd00829">
    <property type="entry name" value="SCP-x_thiolase"/>
    <property type="match status" value="1"/>
</dbReference>
<protein>
    <recommendedName>
        <fullName evidence="2">propanoyl-CoA C-acyltransferase</fullName>
        <ecNumber evidence="2">2.3.1.176</ecNumber>
    </recommendedName>
    <alternativeName>
        <fullName evidence="8">Propanoyl-CoA C-acyltransferase</fullName>
    </alternativeName>
</protein>
<evidence type="ECO:0000256" key="7">
    <source>
        <dbReference type="ARBA" id="ARBA00023140"/>
    </source>
</evidence>
<evidence type="ECO:0000256" key="8">
    <source>
        <dbReference type="ARBA" id="ARBA00032316"/>
    </source>
</evidence>
<evidence type="ECO:0000313" key="12">
    <source>
        <dbReference type="Proteomes" id="UP000664761"/>
    </source>
</evidence>
<dbReference type="PROSITE" id="PS00098">
    <property type="entry name" value="THIOLASE_1"/>
    <property type="match status" value="1"/>
</dbReference>
<feature type="domain" description="Thiolase C-terminal" evidence="10">
    <location>
        <begin position="255"/>
        <end position="382"/>
    </location>
</feature>
<evidence type="ECO:0000256" key="4">
    <source>
        <dbReference type="ARBA" id="ARBA00022679"/>
    </source>
</evidence>
<comment type="caution">
    <text evidence="11">The sequence shown here is derived from an EMBL/GenBank/DDBJ whole genome shotgun (WGS) entry which is preliminary data.</text>
</comment>
<dbReference type="Gene3D" id="3.40.47.10">
    <property type="match status" value="1"/>
</dbReference>
<proteinExistence type="predicted"/>
<evidence type="ECO:0000256" key="3">
    <source>
        <dbReference type="ARBA" id="ARBA00022448"/>
    </source>
</evidence>
<keyword evidence="4" id="KW-0808">Transferase</keyword>
<dbReference type="Pfam" id="PF22691">
    <property type="entry name" value="Thiolase_C_1"/>
    <property type="match status" value="1"/>
</dbReference>
<dbReference type="NCBIfam" id="NF006102">
    <property type="entry name" value="PRK08256.1"/>
    <property type="match status" value="1"/>
</dbReference>
<accession>A0ABS3F5C6</accession>
<dbReference type="PANTHER" id="PTHR42870:SF1">
    <property type="entry name" value="NON-SPECIFIC LIPID-TRANSFER PROTEIN-LIKE 2"/>
    <property type="match status" value="1"/>
</dbReference>
<evidence type="ECO:0000313" key="11">
    <source>
        <dbReference type="EMBL" id="MBO0333147.1"/>
    </source>
</evidence>
<dbReference type="Pfam" id="PF00108">
    <property type="entry name" value="Thiolase_N"/>
    <property type="match status" value="1"/>
</dbReference>
<evidence type="ECO:0000256" key="6">
    <source>
        <dbReference type="ARBA" id="ARBA00023121"/>
    </source>
</evidence>
<dbReference type="EMBL" id="JAFLNC010000002">
    <property type="protein sequence ID" value="MBO0333147.1"/>
    <property type="molecule type" value="Genomic_DNA"/>
</dbReference>
<dbReference type="InterPro" id="IPR020616">
    <property type="entry name" value="Thiolase_N"/>
</dbReference>
<dbReference type="EC" id="2.3.1.176" evidence="2"/>
<keyword evidence="6" id="KW-0446">Lipid-binding</keyword>
<dbReference type="InterPro" id="IPR016039">
    <property type="entry name" value="Thiolase-like"/>
</dbReference>
<dbReference type="InterPro" id="IPR002155">
    <property type="entry name" value="Thiolase"/>
</dbReference>
<evidence type="ECO:0000256" key="5">
    <source>
        <dbReference type="ARBA" id="ARBA00023055"/>
    </source>
</evidence>
<keyword evidence="5" id="KW-0445">Lipid transport</keyword>
<dbReference type="RefSeq" id="WP_207043265.1">
    <property type="nucleotide sequence ID" value="NZ_JAFLNC010000002.1"/>
</dbReference>
<organism evidence="11 12">
    <name type="scientific">Sneathiella sedimenti</name>
    <dbReference type="NCBI Taxonomy" id="2816034"/>
    <lineage>
        <taxon>Bacteria</taxon>
        <taxon>Pseudomonadati</taxon>
        <taxon>Pseudomonadota</taxon>
        <taxon>Alphaproteobacteria</taxon>
        <taxon>Sneathiellales</taxon>
        <taxon>Sneathiellaceae</taxon>
        <taxon>Sneathiella</taxon>
    </lineage>
</organism>
<evidence type="ECO:0000256" key="2">
    <source>
        <dbReference type="ARBA" id="ARBA00012352"/>
    </source>
</evidence>
<dbReference type="InterPro" id="IPR020613">
    <property type="entry name" value="Thiolase_CS"/>
</dbReference>
<evidence type="ECO:0000256" key="1">
    <source>
        <dbReference type="ARBA" id="ARBA00004275"/>
    </source>
</evidence>
<dbReference type="SUPFAM" id="SSF53901">
    <property type="entry name" value="Thiolase-like"/>
    <property type="match status" value="1"/>
</dbReference>
<dbReference type="Proteomes" id="UP000664761">
    <property type="component" value="Unassembled WGS sequence"/>
</dbReference>
<comment type="subcellular location">
    <subcellularLocation>
        <location evidence="1">Peroxisome</location>
    </subcellularLocation>
</comment>
<dbReference type="InterPro" id="IPR055140">
    <property type="entry name" value="Thiolase_C_2"/>
</dbReference>
<feature type="domain" description="Thiolase N-terminal" evidence="9">
    <location>
        <begin position="5"/>
        <end position="192"/>
    </location>
</feature>
<dbReference type="InterPro" id="IPR020615">
    <property type="entry name" value="Thiolase_acyl_enz_int_AS"/>
</dbReference>
<sequence length="393" mass="41564">MANKIVVAGVGMTPFVKPGQNEPYTVMGAKAINMALADAGIDYDKIQQAYAGYVYGDSTCGQRVLYEVGMSGIPIVNVNNNCSTGSSALFLARQAVESGVVDCALAVGFEQMTPGALADVWTDRPSPLGKFNSMTDELTQDFTSPMAIKMFGGAGLEHQRKYGTKGETFAKIRAKASSHAVHNEKAIFRKEITVEDVMESPRMTTLLTRLQCCPPTCGAGAAIVCSEAFAKKHGIDTGVVIAGQAMTTDFSSTFDMNDMMRIVGYDMTAAAAQKVYEQSGVGPEDVDVAELHDCFTANELITYEGLGFAPEGGAEKFIWDADNTYGGQVVTNPSGGLLSKGHPLGATGLAQCYELVNQLRGNSGKRQVEGAKIALQHNLGLGGACVVTLYQAA</sequence>
<dbReference type="PROSITE" id="PS00737">
    <property type="entry name" value="THIOLASE_2"/>
    <property type="match status" value="1"/>
</dbReference>
<gene>
    <name evidence="11" type="ORF">J0X12_05970</name>
</gene>
<evidence type="ECO:0000259" key="9">
    <source>
        <dbReference type="Pfam" id="PF00108"/>
    </source>
</evidence>
<dbReference type="PANTHER" id="PTHR42870">
    <property type="entry name" value="ACETYL-COA C-ACETYLTRANSFERASE"/>
    <property type="match status" value="1"/>
</dbReference>
<dbReference type="PIRSF" id="PIRSF000429">
    <property type="entry name" value="Ac-CoA_Ac_transf"/>
    <property type="match status" value="1"/>
</dbReference>
<keyword evidence="12" id="KW-1185">Reference proteome</keyword>
<keyword evidence="7" id="KW-0576">Peroxisome</keyword>
<keyword evidence="3" id="KW-0813">Transport</keyword>
<evidence type="ECO:0000259" key="10">
    <source>
        <dbReference type="Pfam" id="PF22691"/>
    </source>
</evidence>
<name>A0ABS3F5C6_9PROT</name>